<gene>
    <name evidence="1" type="ORF">DPMN_013298</name>
</gene>
<evidence type="ECO:0000313" key="2">
    <source>
        <dbReference type="Proteomes" id="UP000828390"/>
    </source>
</evidence>
<accession>A0A9D4S2B9</accession>
<reference evidence="1" key="2">
    <citation type="submission" date="2020-11" db="EMBL/GenBank/DDBJ databases">
        <authorList>
            <person name="McCartney M.A."/>
            <person name="Auch B."/>
            <person name="Kono T."/>
            <person name="Mallez S."/>
            <person name="Becker A."/>
            <person name="Gohl D.M."/>
            <person name="Silverstein K.A.T."/>
            <person name="Koren S."/>
            <person name="Bechman K.B."/>
            <person name="Herman A."/>
            <person name="Abrahante J.E."/>
            <person name="Garbe J."/>
        </authorList>
    </citation>
    <scope>NUCLEOTIDE SEQUENCE</scope>
    <source>
        <strain evidence="1">Duluth1</strain>
        <tissue evidence="1">Whole animal</tissue>
    </source>
</reference>
<organism evidence="1 2">
    <name type="scientific">Dreissena polymorpha</name>
    <name type="common">Zebra mussel</name>
    <name type="synonym">Mytilus polymorpha</name>
    <dbReference type="NCBI Taxonomy" id="45954"/>
    <lineage>
        <taxon>Eukaryota</taxon>
        <taxon>Metazoa</taxon>
        <taxon>Spiralia</taxon>
        <taxon>Lophotrochozoa</taxon>
        <taxon>Mollusca</taxon>
        <taxon>Bivalvia</taxon>
        <taxon>Autobranchia</taxon>
        <taxon>Heteroconchia</taxon>
        <taxon>Euheterodonta</taxon>
        <taxon>Imparidentia</taxon>
        <taxon>Neoheterodontei</taxon>
        <taxon>Myida</taxon>
        <taxon>Dreissenoidea</taxon>
        <taxon>Dreissenidae</taxon>
        <taxon>Dreissena</taxon>
    </lineage>
</organism>
<evidence type="ECO:0000313" key="1">
    <source>
        <dbReference type="EMBL" id="KAH3889246.1"/>
    </source>
</evidence>
<comment type="caution">
    <text evidence="1">The sequence shown here is derived from an EMBL/GenBank/DDBJ whole genome shotgun (WGS) entry which is preliminary data.</text>
</comment>
<dbReference type="AlphaFoldDB" id="A0A9D4S2B9"/>
<proteinExistence type="predicted"/>
<dbReference type="Pfam" id="PF12259">
    <property type="entry name" value="Baculo_F"/>
    <property type="match status" value="1"/>
</dbReference>
<keyword evidence="2" id="KW-1185">Reference proteome</keyword>
<sequence>MYDFRLTIRLWTLTVITGLSIAQPIVRNNVVFIPVNKFSATQSTWTISFVLDLQPYDDFLNALRADLTITENLATSMTNKYLPTNAYKFLDLYLSSIQGLNAEIQKIYSVYIQLLHKVNSNKFIRQKRALFDFGSDILRAVFGVAKDSDIQQIRSVLSTLHQRQLRLMHVSSQSLTLLNLTQNAVKENRNSLKDVINTLNKVEVRLRNVTDEVNARLLETNNFMVTYFHLDLLIQEVRDLMSRATLMFEHLDNQLTALSLGHLSPNLIPPYQLKDLLLEVKNELPPLNTLPFDIEKEILEYYKYLPLSGVIENNKMVMVVKIPLNEQYEYYQMYSIINIPLTLANATKGQVTSNMAVAKYDIPYAGIAINSKQTRYALLETGEINNCVGAPFCQLMKPLYPIELSSTCIVHIFMNKQDLIAENCRELVKPNVKLPYAEYITNGVWVVVTPKLLRLSITCKRENNLESSWSTINPPFDIITIPQGCTAINDLITLSATFDYRSTTTITDDFVQIMKKTLNISS</sequence>
<reference evidence="1" key="1">
    <citation type="journal article" date="2019" name="bioRxiv">
        <title>The Genome of the Zebra Mussel, Dreissena polymorpha: A Resource for Invasive Species Research.</title>
        <authorList>
            <person name="McCartney M.A."/>
            <person name="Auch B."/>
            <person name="Kono T."/>
            <person name="Mallez S."/>
            <person name="Zhang Y."/>
            <person name="Obille A."/>
            <person name="Becker A."/>
            <person name="Abrahante J.E."/>
            <person name="Garbe J."/>
            <person name="Badalamenti J.P."/>
            <person name="Herman A."/>
            <person name="Mangelson H."/>
            <person name="Liachko I."/>
            <person name="Sullivan S."/>
            <person name="Sone E.D."/>
            <person name="Koren S."/>
            <person name="Silverstein K.A.T."/>
            <person name="Beckman K.B."/>
            <person name="Gohl D.M."/>
        </authorList>
    </citation>
    <scope>NUCLEOTIDE SEQUENCE</scope>
    <source>
        <strain evidence="1">Duluth1</strain>
        <tissue evidence="1">Whole animal</tissue>
    </source>
</reference>
<dbReference type="Proteomes" id="UP000828390">
    <property type="component" value="Unassembled WGS sequence"/>
</dbReference>
<evidence type="ECO:0008006" key="3">
    <source>
        <dbReference type="Google" id="ProtNLM"/>
    </source>
</evidence>
<dbReference type="InterPro" id="IPR022048">
    <property type="entry name" value="Envelope_fusion-like"/>
</dbReference>
<dbReference type="EMBL" id="JAIWYP010000001">
    <property type="protein sequence ID" value="KAH3889246.1"/>
    <property type="molecule type" value="Genomic_DNA"/>
</dbReference>
<name>A0A9D4S2B9_DREPO</name>
<protein>
    <recommendedName>
        <fullName evidence="3">Envelope protein</fullName>
    </recommendedName>
</protein>